<protein>
    <submittedName>
        <fullName evidence="1">Phosphoglycerate mutase</fullName>
    </submittedName>
</protein>
<dbReference type="InterPro" id="IPR029033">
    <property type="entry name" value="His_PPase_superfam"/>
</dbReference>
<gene>
    <name evidence="1" type="ORF">CkaCkLH20_08096</name>
</gene>
<sequence>MAAPTSTVDHFEFTILPEHFINYHEVAKSSPGGKATTQAGLGLLDRPFGVTDRNLERRDAKPWDRLAADVNRLNEQSPDGVAYKVLYLTRHGIGYHNVQAAKVGSDEWNRYCSHLDGYGTVTWLDAELVDDGVRQARDLSAFWKAATAAEGVPFPQSFYTSPLRRCLETSKLVFGSLVEEKGGTFRPVIKEGLRERMTDHTCDKRSSKTWIEGAYPEYIVEPGFTEEDQLWKADQFENTKSHVARKQRVLDEIFSTDPNQFISLTVHSYAIGAILQVVGQQEFRVREGSSLAILVRGEKVSPST</sequence>
<name>A0A9P6I154_9PEZI</name>
<dbReference type="Gene3D" id="3.40.50.1240">
    <property type="entry name" value="Phosphoglycerate mutase-like"/>
    <property type="match status" value="1"/>
</dbReference>
<accession>A0A9P6I154</accession>
<reference evidence="1" key="2">
    <citation type="submission" date="2020-11" db="EMBL/GenBank/DDBJ databases">
        <title>Whole genome sequencing of Colletotrichum sp.</title>
        <authorList>
            <person name="Li H."/>
        </authorList>
    </citation>
    <scope>NUCLEOTIDE SEQUENCE</scope>
    <source>
        <strain evidence="1">CkLH20</strain>
    </source>
</reference>
<dbReference type="Proteomes" id="UP000781932">
    <property type="component" value="Unassembled WGS sequence"/>
</dbReference>
<proteinExistence type="predicted"/>
<dbReference type="GO" id="GO:0016791">
    <property type="term" value="F:phosphatase activity"/>
    <property type="evidence" value="ECO:0007669"/>
    <property type="project" value="TreeGrafter"/>
</dbReference>
<keyword evidence="2" id="KW-1185">Reference proteome</keyword>
<dbReference type="GeneID" id="62163885"/>
<dbReference type="AlphaFoldDB" id="A0A9P6I154"/>
<dbReference type="EMBL" id="JAATWM020000026">
    <property type="protein sequence ID" value="KAF9874533.1"/>
    <property type="molecule type" value="Genomic_DNA"/>
</dbReference>
<dbReference type="PANTHER" id="PTHR48100:SF1">
    <property type="entry name" value="HISTIDINE PHOSPHATASE FAMILY PROTEIN-RELATED"/>
    <property type="match status" value="1"/>
</dbReference>
<evidence type="ECO:0000313" key="1">
    <source>
        <dbReference type="EMBL" id="KAF9874533.1"/>
    </source>
</evidence>
<reference evidence="1" key="1">
    <citation type="submission" date="2020-03" db="EMBL/GenBank/DDBJ databases">
        <authorList>
            <person name="He L."/>
        </authorList>
    </citation>
    <scope>NUCLEOTIDE SEQUENCE</scope>
    <source>
        <strain evidence="1">CkLH20</strain>
    </source>
</reference>
<dbReference type="PANTHER" id="PTHR48100">
    <property type="entry name" value="BROAD-SPECIFICITY PHOSPHATASE YOR283W-RELATED"/>
    <property type="match status" value="1"/>
</dbReference>
<dbReference type="SUPFAM" id="SSF53254">
    <property type="entry name" value="Phosphoglycerate mutase-like"/>
    <property type="match status" value="1"/>
</dbReference>
<comment type="caution">
    <text evidence="1">The sequence shown here is derived from an EMBL/GenBank/DDBJ whole genome shotgun (WGS) entry which is preliminary data.</text>
</comment>
<dbReference type="CDD" id="cd07067">
    <property type="entry name" value="HP_PGM_like"/>
    <property type="match status" value="1"/>
</dbReference>
<dbReference type="GO" id="GO:0005737">
    <property type="term" value="C:cytoplasm"/>
    <property type="evidence" value="ECO:0007669"/>
    <property type="project" value="TreeGrafter"/>
</dbReference>
<evidence type="ECO:0000313" key="2">
    <source>
        <dbReference type="Proteomes" id="UP000781932"/>
    </source>
</evidence>
<dbReference type="InterPro" id="IPR013078">
    <property type="entry name" value="His_Pase_superF_clade-1"/>
</dbReference>
<dbReference type="Pfam" id="PF00300">
    <property type="entry name" value="His_Phos_1"/>
    <property type="match status" value="1"/>
</dbReference>
<dbReference type="OrthoDB" id="496981at2759"/>
<dbReference type="RefSeq" id="XP_038743994.1">
    <property type="nucleotide sequence ID" value="XM_038890811.1"/>
</dbReference>
<dbReference type="InterPro" id="IPR050275">
    <property type="entry name" value="PGM_Phosphatase"/>
</dbReference>
<organism evidence="1 2">
    <name type="scientific">Colletotrichum karsti</name>
    <dbReference type="NCBI Taxonomy" id="1095194"/>
    <lineage>
        <taxon>Eukaryota</taxon>
        <taxon>Fungi</taxon>
        <taxon>Dikarya</taxon>
        <taxon>Ascomycota</taxon>
        <taxon>Pezizomycotina</taxon>
        <taxon>Sordariomycetes</taxon>
        <taxon>Hypocreomycetidae</taxon>
        <taxon>Glomerellales</taxon>
        <taxon>Glomerellaceae</taxon>
        <taxon>Colletotrichum</taxon>
        <taxon>Colletotrichum boninense species complex</taxon>
    </lineage>
</organism>